<dbReference type="EMBL" id="ML977146">
    <property type="protein sequence ID" value="KAF1988982.1"/>
    <property type="molecule type" value="Genomic_DNA"/>
</dbReference>
<protein>
    <submittedName>
        <fullName evidence="2">Uncharacterized protein</fullName>
    </submittedName>
</protein>
<dbReference type="AlphaFoldDB" id="A0A6G1H7E1"/>
<evidence type="ECO:0000256" key="1">
    <source>
        <dbReference type="SAM" id="Phobius"/>
    </source>
</evidence>
<feature type="transmembrane region" description="Helical" evidence="1">
    <location>
        <begin position="51"/>
        <end position="75"/>
    </location>
</feature>
<feature type="transmembrane region" description="Helical" evidence="1">
    <location>
        <begin position="95"/>
        <end position="117"/>
    </location>
</feature>
<dbReference type="Proteomes" id="UP000800041">
    <property type="component" value="Unassembled WGS sequence"/>
</dbReference>
<proteinExistence type="predicted"/>
<reference evidence="2" key="1">
    <citation type="journal article" date="2020" name="Stud. Mycol.">
        <title>101 Dothideomycetes genomes: a test case for predicting lifestyles and emergence of pathogens.</title>
        <authorList>
            <person name="Haridas S."/>
            <person name="Albert R."/>
            <person name="Binder M."/>
            <person name="Bloem J."/>
            <person name="Labutti K."/>
            <person name="Salamov A."/>
            <person name="Andreopoulos B."/>
            <person name="Baker S."/>
            <person name="Barry K."/>
            <person name="Bills G."/>
            <person name="Bluhm B."/>
            <person name="Cannon C."/>
            <person name="Castanera R."/>
            <person name="Culley D."/>
            <person name="Daum C."/>
            <person name="Ezra D."/>
            <person name="Gonzalez J."/>
            <person name="Henrissat B."/>
            <person name="Kuo A."/>
            <person name="Liang C."/>
            <person name="Lipzen A."/>
            <person name="Lutzoni F."/>
            <person name="Magnuson J."/>
            <person name="Mondo S."/>
            <person name="Nolan M."/>
            <person name="Ohm R."/>
            <person name="Pangilinan J."/>
            <person name="Park H.-J."/>
            <person name="Ramirez L."/>
            <person name="Alfaro M."/>
            <person name="Sun H."/>
            <person name="Tritt A."/>
            <person name="Yoshinaga Y."/>
            <person name="Zwiers L.-H."/>
            <person name="Turgeon B."/>
            <person name="Goodwin S."/>
            <person name="Spatafora J."/>
            <person name="Crous P."/>
            <person name="Grigoriev I."/>
        </authorList>
    </citation>
    <scope>NUCLEOTIDE SEQUENCE</scope>
    <source>
        <strain evidence="2">CBS 113979</strain>
    </source>
</reference>
<feature type="transmembrane region" description="Helical" evidence="1">
    <location>
        <begin position="124"/>
        <end position="147"/>
    </location>
</feature>
<evidence type="ECO:0000313" key="2">
    <source>
        <dbReference type="EMBL" id="KAF1988982.1"/>
    </source>
</evidence>
<keyword evidence="3" id="KW-1185">Reference proteome</keyword>
<evidence type="ECO:0000313" key="3">
    <source>
        <dbReference type="Proteomes" id="UP000800041"/>
    </source>
</evidence>
<sequence>MSRHDSVTSSVYSSYSSFIDSIKAENAERYTKKPQPIILPKNFKYGLGLEFIAFIFSTTILGLSIAYINQVYYAAQYALQKDPSTELPPFSTSNMIAMYIIFPVICSLFSVINTLLWHFNKLHVVYSLIFSIIIFVGAFTNLGTWFACDYGTEDGPASFCYQKYLARTEHTYRAGRFSQGKSFGFEGVSQPISDAKNIFSLLLAIT</sequence>
<name>A0A6G1H7E1_9PEZI</name>
<keyword evidence="1" id="KW-1133">Transmembrane helix</keyword>
<accession>A0A6G1H7E1</accession>
<gene>
    <name evidence="2" type="ORF">K402DRAFT_12107</name>
</gene>
<organism evidence="2 3">
    <name type="scientific">Aulographum hederae CBS 113979</name>
    <dbReference type="NCBI Taxonomy" id="1176131"/>
    <lineage>
        <taxon>Eukaryota</taxon>
        <taxon>Fungi</taxon>
        <taxon>Dikarya</taxon>
        <taxon>Ascomycota</taxon>
        <taxon>Pezizomycotina</taxon>
        <taxon>Dothideomycetes</taxon>
        <taxon>Pleosporomycetidae</taxon>
        <taxon>Aulographales</taxon>
        <taxon>Aulographaceae</taxon>
    </lineage>
</organism>
<keyword evidence="1" id="KW-0472">Membrane</keyword>
<keyword evidence="1" id="KW-0812">Transmembrane</keyword>